<proteinExistence type="predicted"/>
<keyword evidence="2" id="KW-1185">Reference proteome</keyword>
<evidence type="ECO:0000313" key="3">
    <source>
        <dbReference type="RefSeq" id="XP_058982455.1"/>
    </source>
</evidence>
<dbReference type="SMART" id="SM00587">
    <property type="entry name" value="CHK"/>
    <property type="match status" value="2"/>
</dbReference>
<dbReference type="PANTHER" id="PTHR11012">
    <property type="entry name" value="PROTEIN KINASE-LIKE DOMAIN-CONTAINING"/>
    <property type="match status" value="1"/>
</dbReference>
<dbReference type="Pfam" id="PF02958">
    <property type="entry name" value="EcKL"/>
    <property type="match status" value="2"/>
</dbReference>
<protein>
    <submittedName>
        <fullName evidence="3">Uncharacterized protein LOC101887314</fullName>
    </submittedName>
</protein>
<dbReference type="RefSeq" id="XP_058982455.1">
    <property type="nucleotide sequence ID" value="XM_059126472.1"/>
</dbReference>
<feature type="domain" description="CHK kinase-like" evidence="1">
    <location>
        <begin position="132"/>
        <end position="324"/>
    </location>
</feature>
<gene>
    <name evidence="3" type="primary">LOC101887314</name>
</gene>
<sequence length="838" mass="97288">MTGDANTSIPKWINANLFESVLKKTIKGYRCIRKFEVYPGSGTGENYATVMLKVQIEAELDDGSAQSTSFMLKTNHENEEIRKILNADNMFALEKSVYEQIVPAFEKLYADAGIIIKFGPTCYDLPTEESHILLENLTPKGFKNINRLEGLNKQHMEMVLRRLAMWHAASAVYAQENGDYDDKYRYGFFREEAKAMIESMHNSLHSLLMSCLHKYSNSEIYADELDAFQPKYLEDLYRTIEIDPNEFNVLNHGDCWSNNIMFQYNNEGNIQETYLIDYQLPKYGSPALDLYYFILSSAHYDVKLSEFDYFIKLYHDILYENLKLLKYRKKLPTLRDIHAILIRHGVWGVFTAKGIMAAVLVDPIKDANFEYFFGDGEKAVAFKMAMYSNDRYRKHMEAVMPWLKYRGAFDLINFVTLSIVLKMAGHASGSATDTIPKWIKANLFEDVLKKTVKGFKNIKKFEVKPAAGAGENYATVMLRIEIESELDDGSVKPISYMMKTNHDSDMVREMLKAHDMFDVEKSMYETIVPAFEKLYADAGVEITFGPNCYELPTEESYILLENLTPKGFKNVNRLEGLNMEHMQKVLRKLAMWHAASAVYAEQNGGYEDKYRYGFFREESKPMMKSMHDNMHALFMSCLKKYSNHELYYEEMENLHSEFLDELYKTVKIDPNDFNVLNHGDCWANNIMFQHNELGEVQETYLIDYQLPKYGSPAQDLYYFILSSASFDLKLSKFDYFIQFYHENLCANLKLLKYGKKLPSLRDIHITLYRRGIWGLFTSTGVMAAVLLDPSKDANLEHFLGDSDKAVAFKMAMYSNERYRKHMEVIMPWLKYRGAFDLS</sequence>
<feature type="domain" description="CHK kinase-like" evidence="1">
    <location>
        <begin position="558"/>
        <end position="750"/>
    </location>
</feature>
<evidence type="ECO:0000313" key="2">
    <source>
        <dbReference type="Proteomes" id="UP001652621"/>
    </source>
</evidence>
<accession>A0ABM3V9I2</accession>
<dbReference type="InterPro" id="IPR015897">
    <property type="entry name" value="CHK_kinase-like"/>
</dbReference>
<name>A0ABM3V9I2_MUSDO</name>
<dbReference type="SUPFAM" id="SSF56112">
    <property type="entry name" value="Protein kinase-like (PK-like)"/>
    <property type="match status" value="2"/>
</dbReference>
<dbReference type="InterPro" id="IPR011009">
    <property type="entry name" value="Kinase-like_dom_sf"/>
</dbReference>
<dbReference type="GeneID" id="101887314"/>
<reference evidence="3" key="1">
    <citation type="submission" date="2025-08" db="UniProtKB">
        <authorList>
            <consortium name="RefSeq"/>
        </authorList>
    </citation>
    <scope>IDENTIFICATION</scope>
    <source>
        <strain evidence="3">Aabys</strain>
        <tissue evidence="3">Whole body</tissue>
    </source>
</reference>
<evidence type="ECO:0000259" key="1">
    <source>
        <dbReference type="SMART" id="SM00587"/>
    </source>
</evidence>
<dbReference type="InterPro" id="IPR004119">
    <property type="entry name" value="EcKL"/>
</dbReference>
<organism evidence="2 3">
    <name type="scientific">Musca domestica</name>
    <name type="common">House fly</name>
    <dbReference type="NCBI Taxonomy" id="7370"/>
    <lineage>
        <taxon>Eukaryota</taxon>
        <taxon>Metazoa</taxon>
        <taxon>Ecdysozoa</taxon>
        <taxon>Arthropoda</taxon>
        <taxon>Hexapoda</taxon>
        <taxon>Insecta</taxon>
        <taxon>Pterygota</taxon>
        <taxon>Neoptera</taxon>
        <taxon>Endopterygota</taxon>
        <taxon>Diptera</taxon>
        <taxon>Brachycera</taxon>
        <taxon>Muscomorpha</taxon>
        <taxon>Muscoidea</taxon>
        <taxon>Muscidae</taxon>
        <taxon>Musca</taxon>
    </lineage>
</organism>
<dbReference type="Proteomes" id="UP001652621">
    <property type="component" value="Unplaced"/>
</dbReference>
<dbReference type="Gene3D" id="3.90.1200.10">
    <property type="match status" value="2"/>
</dbReference>
<dbReference type="PANTHER" id="PTHR11012:SF6">
    <property type="entry name" value="CHK DOMAIN OV1-RELATED"/>
    <property type="match status" value="1"/>
</dbReference>